<comment type="caution">
    <text evidence="3">The sequence shown here is derived from an EMBL/GenBank/DDBJ whole genome shotgun (WGS) entry which is preliminary data.</text>
</comment>
<keyword evidence="4" id="KW-1185">Reference proteome</keyword>
<dbReference type="EMBL" id="CAXLJM020000040">
    <property type="protein sequence ID" value="CAL8108751.1"/>
    <property type="molecule type" value="Genomic_DNA"/>
</dbReference>
<feature type="coiled-coil region" evidence="1">
    <location>
        <begin position="23"/>
        <end position="50"/>
    </location>
</feature>
<dbReference type="Proteomes" id="UP001642540">
    <property type="component" value="Unassembled WGS sequence"/>
</dbReference>
<protein>
    <submittedName>
        <fullName evidence="3">Uncharacterized protein</fullName>
    </submittedName>
</protein>
<reference evidence="3 4" key="1">
    <citation type="submission" date="2024-08" db="EMBL/GenBank/DDBJ databases">
        <authorList>
            <person name="Cucini C."/>
            <person name="Frati F."/>
        </authorList>
    </citation>
    <scope>NUCLEOTIDE SEQUENCE [LARGE SCALE GENOMIC DNA]</scope>
</reference>
<feature type="region of interest" description="Disordered" evidence="2">
    <location>
        <begin position="127"/>
        <end position="201"/>
    </location>
</feature>
<evidence type="ECO:0000313" key="4">
    <source>
        <dbReference type="Proteomes" id="UP001642540"/>
    </source>
</evidence>
<proteinExistence type="predicted"/>
<name>A0ABP1QMS2_9HEXA</name>
<evidence type="ECO:0000256" key="2">
    <source>
        <dbReference type="SAM" id="MobiDB-lite"/>
    </source>
</evidence>
<evidence type="ECO:0000256" key="1">
    <source>
        <dbReference type="SAM" id="Coils"/>
    </source>
</evidence>
<feature type="compositionally biased region" description="Basic residues" evidence="2">
    <location>
        <begin position="135"/>
        <end position="149"/>
    </location>
</feature>
<accession>A0ABP1QMS2</accession>
<feature type="compositionally biased region" description="Polar residues" evidence="2">
    <location>
        <begin position="174"/>
        <end position="184"/>
    </location>
</feature>
<gene>
    <name evidence="3" type="ORF">ODALV1_LOCUS13078</name>
</gene>
<keyword evidence="1" id="KW-0175">Coiled coil</keyword>
<feature type="compositionally biased region" description="Basic and acidic residues" evidence="2">
    <location>
        <begin position="150"/>
        <end position="173"/>
    </location>
</feature>
<evidence type="ECO:0000313" key="3">
    <source>
        <dbReference type="EMBL" id="CAL8108751.1"/>
    </source>
</evidence>
<organism evidence="3 4">
    <name type="scientific">Orchesella dallaii</name>
    <dbReference type="NCBI Taxonomy" id="48710"/>
    <lineage>
        <taxon>Eukaryota</taxon>
        <taxon>Metazoa</taxon>
        <taxon>Ecdysozoa</taxon>
        <taxon>Arthropoda</taxon>
        <taxon>Hexapoda</taxon>
        <taxon>Collembola</taxon>
        <taxon>Entomobryomorpha</taxon>
        <taxon>Entomobryoidea</taxon>
        <taxon>Orchesellidae</taxon>
        <taxon>Orchesellinae</taxon>
        <taxon>Orchesella</taxon>
    </lineage>
</organism>
<sequence>MAEPIDINYVIQLMQTSNNRLSIASKVSELSQMKLEMRQLQKNSDYLTQRVEAMMKHKSVQTKLEKFLCSKLANDKKLEDLKQVAVKLIEEIEIEQNMCCEEKKQLALIFAQLDERINLIRNPTPELSSAAKAEKKNRKRRNKKAKKRQREREAEAKQEVKETPCHSGAEKTENGQLETEVSSLDSKESDVEPLGTQRGGE</sequence>